<comment type="caution">
    <text evidence="3">The sequence shown here is derived from an EMBL/GenBank/DDBJ whole genome shotgun (WGS) entry which is preliminary data.</text>
</comment>
<organism evidence="3 4">
    <name type="scientific">Paenibacillus physcomitrellae</name>
    <dbReference type="NCBI Taxonomy" id="1619311"/>
    <lineage>
        <taxon>Bacteria</taxon>
        <taxon>Bacillati</taxon>
        <taxon>Bacillota</taxon>
        <taxon>Bacilli</taxon>
        <taxon>Bacillales</taxon>
        <taxon>Paenibacillaceae</taxon>
        <taxon>Paenibacillus</taxon>
    </lineage>
</organism>
<proteinExistence type="inferred from homology"/>
<evidence type="ECO:0000256" key="1">
    <source>
        <dbReference type="ARBA" id="ARBA00006484"/>
    </source>
</evidence>
<dbReference type="SUPFAM" id="SSF51735">
    <property type="entry name" value="NAD(P)-binding Rossmann-fold domains"/>
    <property type="match status" value="1"/>
</dbReference>
<dbReference type="Proteomes" id="UP000609323">
    <property type="component" value="Unassembled WGS sequence"/>
</dbReference>
<reference evidence="4" key="1">
    <citation type="journal article" date="2019" name="Int. J. Syst. Evol. Microbiol.">
        <title>The Global Catalogue of Microorganisms (GCM) 10K type strain sequencing project: providing services to taxonomists for standard genome sequencing and annotation.</title>
        <authorList>
            <consortium name="The Broad Institute Genomics Platform"/>
            <consortium name="The Broad Institute Genome Sequencing Center for Infectious Disease"/>
            <person name="Wu L."/>
            <person name="Ma J."/>
        </authorList>
    </citation>
    <scope>NUCLEOTIDE SEQUENCE [LARGE SCALE GENOMIC DNA]</scope>
    <source>
        <strain evidence="4">CGMCC 1.15044</strain>
    </source>
</reference>
<dbReference type="Pfam" id="PF13561">
    <property type="entry name" value="adh_short_C2"/>
    <property type="match status" value="1"/>
</dbReference>
<evidence type="ECO:0000313" key="4">
    <source>
        <dbReference type="Proteomes" id="UP000609323"/>
    </source>
</evidence>
<dbReference type="PANTHER" id="PTHR48107">
    <property type="entry name" value="NADPH-DEPENDENT ALDEHYDE REDUCTASE-LIKE PROTEIN, CHLOROPLASTIC-RELATED"/>
    <property type="match status" value="1"/>
</dbReference>
<dbReference type="PRINTS" id="PR00080">
    <property type="entry name" value="SDRFAMILY"/>
</dbReference>
<protein>
    <submittedName>
        <fullName evidence="3">NAD(P)-dependent oxidoreductase</fullName>
    </submittedName>
</protein>
<accession>A0ABQ1FTX2</accession>
<dbReference type="InterPro" id="IPR036291">
    <property type="entry name" value="NAD(P)-bd_dom_sf"/>
</dbReference>
<sequence length="299" mass="32350">MSYPKYPYMGWTTQCRSVPVVFPAQHQDRHPGFEYIMTPRPISDNPAYSGSGRLTNKIALITGGDSGIGRAAAIAFAKEGADIAIVYLDEHQDAAETQQMINKLGRQCLTLAADLRHENNCYAVVEKTVQTFGKLDILVNNHGVQFHQPSILQISREQLLNTFHTNIISFFDMTKAALPHLRAGSSIINTTSDTAFSGMANMIDYTATKGAIVSFTRSLALSLADQGIRVNAVAPGPTWTPLIPSAFTAEEVTTFGTEVPLGRPGQPFELAPVYVLLASDDASYTSGQIYFANGGSVVT</sequence>
<comment type="similarity">
    <text evidence="1">Belongs to the short-chain dehydrogenases/reductases (SDR) family.</text>
</comment>
<dbReference type="PROSITE" id="PS00061">
    <property type="entry name" value="ADH_SHORT"/>
    <property type="match status" value="1"/>
</dbReference>
<dbReference type="Gene3D" id="3.40.50.720">
    <property type="entry name" value="NAD(P)-binding Rossmann-like Domain"/>
    <property type="match status" value="1"/>
</dbReference>
<keyword evidence="2" id="KW-0560">Oxidoreductase</keyword>
<evidence type="ECO:0000313" key="3">
    <source>
        <dbReference type="EMBL" id="GGA27778.1"/>
    </source>
</evidence>
<name>A0ABQ1FTX2_9BACL</name>
<dbReference type="PRINTS" id="PR00081">
    <property type="entry name" value="GDHRDH"/>
</dbReference>
<dbReference type="PANTHER" id="PTHR48107:SF16">
    <property type="entry name" value="NADPH-DEPENDENT ALDEHYDE REDUCTASE 1, CHLOROPLASTIC"/>
    <property type="match status" value="1"/>
</dbReference>
<gene>
    <name evidence="3" type="ORF">GCM10010917_10870</name>
</gene>
<evidence type="ECO:0000256" key="2">
    <source>
        <dbReference type="ARBA" id="ARBA00023002"/>
    </source>
</evidence>
<dbReference type="RefSeq" id="WP_094095546.1">
    <property type="nucleotide sequence ID" value="NZ_BMHF01000002.1"/>
</dbReference>
<keyword evidence="4" id="KW-1185">Reference proteome</keyword>
<dbReference type="InterPro" id="IPR020904">
    <property type="entry name" value="Sc_DH/Rdtase_CS"/>
</dbReference>
<dbReference type="EMBL" id="BMHF01000002">
    <property type="protein sequence ID" value="GGA27778.1"/>
    <property type="molecule type" value="Genomic_DNA"/>
</dbReference>
<dbReference type="InterPro" id="IPR002347">
    <property type="entry name" value="SDR_fam"/>
</dbReference>